<dbReference type="InterPro" id="IPR011009">
    <property type="entry name" value="Kinase-like_dom_sf"/>
</dbReference>
<dbReference type="InterPro" id="IPR052945">
    <property type="entry name" value="Mitotic_Regulator"/>
</dbReference>
<dbReference type="SMART" id="SM00028">
    <property type="entry name" value="TPR"/>
    <property type="match status" value="7"/>
</dbReference>
<dbReference type="Pfam" id="PF08238">
    <property type="entry name" value="Sel1"/>
    <property type="match status" value="13"/>
</dbReference>
<protein>
    <recommendedName>
        <fullName evidence="4">Protein kinase domain-containing protein</fullName>
    </recommendedName>
</protein>
<evidence type="ECO:0000256" key="3">
    <source>
        <dbReference type="PROSITE-ProRule" id="PRU00339"/>
    </source>
</evidence>
<organism evidence="5 6">
    <name type="scientific">Tritrichomonas musculus</name>
    <dbReference type="NCBI Taxonomy" id="1915356"/>
    <lineage>
        <taxon>Eukaryota</taxon>
        <taxon>Metamonada</taxon>
        <taxon>Parabasalia</taxon>
        <taxon>Tritrichomonadida</taxon>
        <taxon>Tritrichomonadidae</taxon>
        <taxon>Tritrichomonas</taxon>
    </lineage>
</organism>
<dbReference type="PANTHER" id="PTHR43628:SF1">
    <property type="entry name" value="CHITIN SYNTHASE REGULATORY FACTOR 2-RELATED"/>
    <property type="match status" value="1"/>
</dbReference>
<dbReference type="SMART" id="SM00671">
    <property type="entry name" value="SEL1"/>
    <property type="match status" value="16"/>
</dbReference>
<feature type="domain" description="Protein kinase" evidence="4">
    <location>
        <begin position="188"/>
        <end position="454"/>
    </location>
</feature>
<dbReference type="InterPro" id="IPR001245">
    <property type="entry name" value="Ser-Thr/Tyr_kinase_cat_dom"/>
</dbReference>
<dbReference type="InterPro" id="IPR019734">
    <property type="entry name" value="TPR_rpt"/>
</dbReference>
<dbReference type="InterPro" id="IPR006597">
    <property type="entry name" value="Sel1-like"/>
</dbReference>
<evidence type="ECO:0000259" key="4">
    <source>
        <dbReference type="PROSITE" id="PS50011"/>
    </source>
</evidence>
<evidence type="ECO:0000256" key="2">
    <source>
        <dbReference type="ARBA" id="ARBA00022803"/>
    </source>
</evidence>
<dbReference type="Gene3D" id="1.25.40.10">
    <property type="entry name" value="Tetratricopeptide repeat domain"/>
    <property type="match status" value="4"/>
</dbReference>
<comment type="caution">
    <text evidence="5">The sequence shown here is derived from an EMBL/GenBank/DDBJ whole genome shotgun (WGS) entry which is preliminary data.</text>
</comment>
<dbReference type="InterPro" id="IPR011990">
    <property type="entry name" value="TPR-like_helical_dom_sf"/>
</dbReference>
<evidence type="ECO:0000313" key="5">
    <source>
        <dbReference type="EMBL" id="KAK8897482.1"/>
    </source>
</evidence>
<name>A0ABR2L428_9EUKA</name>
<sequence>MDLQINFQLIPEDYLILKDSIESQIFKDIYSYFDIRYYKYEKEDKLINKNLKNYLKDFKFITYQFNSGFSSDTNQKNIYSTKSQNSLKRISPSTSQNAIICVESECLIFENIIIDEFYRILDETESARINVSQDDIFSLNQWNQTKTEKEAINEVSSFCNHFKNEINSNSFINYTIRPMISYLIRRYYYPSSYFKDRSFFNLKKISKIKVFQEREFIVLRPISSRNQKLINLVMNIDNLGIFVMKKVGFLNNNDIFFDEFYSHQYFCPFYGFIEKSKNKKIGFLYEFMSNGSIKDIYEQENKDPKSYFYSFYVLIRIFKGLSYLKSNSLIHRDIQPSNILVNHDENPFFADNETIKKLNDSYDQVMSNDYGNKNFTSPEQYLYGNISFEADVFSFGVFIYYLFEKQIFKFDYENIPQMKSFSDDIKELYVSCVNIDPQKRPDIEEIRTILSEHLTNIENLRFYFPVDKSININENEMFLYFNEMVTFLDPKYLQKYKELFPDFSYFLVYFGDLFKNGNGVTQDYKMAKKLYEMSELRNNNPIAQLNLGDFYCKGLGVEIDYTKAREFYELSAKQGNGDALDFLGNLYLHGRGVTKDYDKAIEYYKEAQKKQNADAIFTLGYLHYTGRGVKQDYGIALDYYKQSAALDYSYAYNGLGNIYSLGLGIEKDYVKALEYYKKAADLGNSNALLNLGNIYSNGDLNISVDNIKAKEFYERAVNLGNTKAMNSLGNLYFIGKGIEQDYEKALSYFRMAAKKGDLDSYNMIGYYYDKIEQNYGEAKKFYEIAAKQNHPNALNNLGCLYYHGWGMARDFFEAKKNFEKSASLNNARGFFLLARLYLNGEGVKKDILKAKELLIKSKKKNYPSALFVLGDIYFNEKDYAKAKECYEEALKSKNNDAALKLGILYLYGYGIKSDYKTAFHYFQSCEKEVNINALYYLALMYENGKCVDIDIETAIQYYLKSISSQSEHYKLIYNQGYVTEVRNNDYYYISYNNLGLIYLLEKNDLDTGVKYIKEAAFAEYPFGQNNLGLINQFFKGNKKEAKRYFEKALKNTIVAVKFPLVEYNLGYFYEVEEQNKDEAINHYINALEYENAPLIYKNVEIKDERLQISNLFINCYLHFKLILMQEKIDVTKMFIIALFKPMFFLLFQSDYHSYSFQFLYQKVQEKKYLINVKDFIINFPLLRIKSSRYGWQAKKEDSACKRLIIRLDVKEEKLKDNFLTNEKNNIISNDISNDNEFDPFINDSSFHQKIDEILNEINQDNRFQITSLNAIENETQISFEFKFAYDDVVRCLQFPKCIFSLLFQDLVRLKQMAEEICIDMKNALYKPNYPILFGRFKQNNDLNI</sequence>
<dbReference type="PANTHER" id="PTHR43628">
    <property type="entry name" value="ACTIVATOR OF C KINASE PROTEIN 1-RELATED"/>
    <property type="match status" value="1"/>
</dbReference>
<keyword evidence="2 3" id="KW-0802">TPR repeat</keyword>
<feature type="repeat" description="TPR" evidence="3">
    <location>
        <begin position="863"/>
        <end position="896"/>
    </location>
</feature>
<keyword evidence="1" id="KW-0677">Repeat</keyword>
<dbReference type="PROSITE" id="PS50011">
    <property type="entry name" value="PROTEIN_KINASE_DOM"/>
    <property type="match status" value="1"/>
</dbReference>
<dbReference type="EMBL" id="JAPFFF010000002">
    <property type="protein sequence ID" value="KAK8897482.1"/>
    <property type="molecule type" value="Genomic_DNA"/>
</dbReference>
<dbReference type="SUPFAM" id="SSF56112">
    <property type="entry name" value="Protein kinase-like (PK-like)"/>
    <property type="match status" value="1"/>
</dbReference>
<dbReference type="PROSITE" id="PS50005">
    <property type="entry name" value="TPR"/>
    <property type="match status" value="1"/>
</dbReference>
<dbReference type="Pfam" id="PF13181">
    <property type="entry name" value="TPR_8"/>
    <property type="match status" value="1"/>
</dbReference>
<dbReference type="Pfam" id="PF07719">
    <property type="entry name" value="TPR_2"/>
    <property type="match status" value="1"/>
</dbReference>
<dbReference type="InterPro" id="IPR000719">
    <property type="entry name" value="Prot_kinase_dom"/>
</dbReference>
<reference evidence="5 6" key="1">
    <citation type="submission" date="2024-04" db="EMBL/GenBank/DDBJ databases">
        <title>Tritrichomonas musculus Genome.</title>
        <authorList>
            <person name="Alves-Ferreira E."/>
            <person name="Grigg M."/>
            <person name="Lorenzi H."/>
            <person name="Galac M."/>
        </authorList>
    </citation>
    <scope>NUCLEOTIDE SEQUENCE [LARGE SCALE GENOMIC DNA]</scope>
    <source>
        <strain evidence="5 6">EAF2021</strain>
    </source>
</reference>
<dbReference type="CDD" id="cd00180">
    <property type="entry name" value="PKc"/>
    <property type="match status" value="1"/>
</dbReference>
<evidence type="ECO:0000256" key="1">
    <source>
        <dbReference type="ARBA" id="ARBA00022737"/>
    </source>
</evidence>
<dbReference type="Pfam" id="PF07714">
    <property type="entry name" value="PK_Tyr_Ser-Thr"/>
    <property type="match status" value="1"/>
</dbReference>
<accession>A0ABR2L428</accession>
<gene>
    <name evidence="5" type="ORF">M9Y10_015436</name>
</gene>
<dbReference type="Proteomes" id="UP001470230">
    <property type="component" value="Unassembled WGS sequence"/>
</dbReference>
<dbReference type="InterPro" id="IPR013105">
    <property type="entry name" value="TPR_2"/>
</dbReference>
<evidence type="ECO:0000313" key="6">
    <source>
        <dbReference type="Proteomes" id="UP001470230"/>
    </source>
</evidence>
<proteinExistence type="predicted"/>
<dbReference type="SUPFAM" id="SSF81901">
    <property type="entry name" value="HCP-like"/>
    <property type="match status" value="4"/>
</dbReference>
<dbReference type="Gene3D" id="1.10.510.10">
    <property type="entry name" value="Transferase(Phosphotransferase) domain 1"/>
    <property type="match status" value="1"/>
</dbReference>
<keyword evidence="6" id="KW-1185">Reference proteome</keyword>